<sequence>MGDDGVGAHVVAGQRVRARLVPDGIRVQGGGESLQITGRDGGAVLAYDIYG</sequence>
<gene>
    <name evidence="1" type="ORF">GCM10009745_08600</name>
</gene>
<evidence type="ECO:0000313" key="2">
    <source>
        <dbReference type="Proteomes" id="UP001500280"/>
    </source>
</evidence>
<proteinExistence type="predicted"/>
<dbReference type="Proteomes" id="UP001500280">
    <property type="component" value="Unassembled WGS sequence"/>
</dbReference>
<protein>
    <submittedName>
        <fullName evidence="1">Uncharacterized protein</fullName>
    </submittedName>
</protein>
<dbReference type="EMBL" id="BAAANF010000002">
    <property type="protein sequence ID" value="GAA1668456.1"/>
    <property type="molecule type" value="Genomic_DNA"/>
</dbReference>
<comment type="caution">
    <text evidence="1">The sequence shown here is derived from an EMBL/GenBank/DDBJ whole genome shotgun (WGS) entry which is preliminary data.</text>
</comment>
<evidence type="ECO:0000313" key="1">
    <source>
        <dbReference type="EMBL" id="GAA1668456.1"/>
    </source>
</evidence>
<accession>A0ABP4S7B0</accession>
<keyword evidence="2" id="KW-1185">Reference proteome</keyword>
<organism evidence="1 2">
    <name type="scientific">Kribbella yunnanensis</name>
    <dbReference type="NCBI Taxonomy" id="190194"/>
    <lineage>
        <taxon>Bacteria</taxon>
        <taxon>Bacillati</taxon>
        <taxon>Actinomycetota</taxon>
        <taxon>Actinomycetes</taxon>
        <taxon>Propionibacteriales</taxon>
        <taxon>Kribbellaceae</taxon>
        <taxon>Kribbella</taxon>
    </lineage>
</organism>
<name>A0ABP4S7B0_9ACTN</name>
<reference evidence="2" key="1">
    <citation type="journal article" date="2019" name="Int. J. Syst. Evol. Microbiol.">
        <title>The Global Catalogue of Microorganisms (GCM) 10K type strain sequencing project: providing services to taxonomists for standard genome sequencing and annotation.</title>
        <authorList>
            <consortium name="The Broad Institute Genomics Platform"/>
            <consortium name="The Broad Institute Genome Sequencing Center for Infectious Disease"/>
            <person name="Wu L."/>
            <person name="Ma J."/>
        </authorList>
    </citation>
    <scope>NUCLEOTIDE SEQUENCE [LARGE SCALE GENOMIC DNA]</scope>
    <source>
        <strain evidence="2">JCM 14307</strain>
    </source>
</reference>